<dbReference type="AlphaFoldDB" id="A0A9N9B3Q4"/>
<protein>
    <submittedName>
        <fullName evidence="8">3842_t:CDS:1</fullName>
    </submittedName>
</protein>
<sequence>MFKASNHILPAKWTPRPMTRKFIARFIKIKFIKVLFMGCFTFSVIFSSLQLVNYFFSVKSLKPLKRPYETNQMSPLSEMNSKFCFTKIHSKTSRKYSDALQQFYFRGELTPEEDDVTVATFVTQDDYDDLIRLAEAWQGPISAVLHVSTKTLNDTHSSFNELYKRNPFLKRHVDIHLVAGLFSPLDSTIISRPTNFHMNVARLFARTDFVLFLDQDTWPSPMTRSYIRRNKELLLREDVMILPTFAHTENASNHDFPQTSEEIKELVQRKAVGMRDHGWPLNDGPTNYEDWSKMEIYSISEYDLNYQPNFVIKRGSNIPWCTEQFGDFDNNKAACLLQIYLNGADLWVVPDAFLIEYHYNKNDLLKSAESKWEKIIKDRLYTNFYRAACMHYSRTLSSLGKWNTPEANNAKQLCPRIITNWGFGIIG</sequence>
<gene>
    <name evidence="8" type="ORF">AMORRO_LOCUS5623</name>
</gene>
<dbReference type="PANTHER" id="PTHR12270:SF25">
    <property type="entry name" value="GLYCOSYLTRANSFERASE-LIKE PROTEIN LARGE"/>
    <property type="match status" value="1"/>
</dbReference>
<evidence type="ECO:0000256" key="2">
    <source>
        <dbReference type="ARBA" id="ARBA00022692"/>
    </source>
</evidence>
<keyword evidence="4 7" id="KW-1133">Transmembrane helix</keyword>
<evidence type="ECO:0000313" key="9">
    <source>
        <dbReference type="Proteomes" id="UP000789342"/>
    </source>
</evidence>
<name>A0A9N9B3Q4_9GLOM</name>
<keyword evidence="3" id="KW-0735">Signal-anchor</keyword>
<dbReference type="InterPro" id="IPR051292">
    <property type="entry name" value="Xyl/GlcA_transferase"/>
</dbReference>
<keyword evidence="5 7" id="KW-0472">Membrane</keyword>
<evidence type="ECO:0000256" key="6">
    <source>
        <dbReference type="ARBA" id="ARBA00023180"/>
    </source>
</evidence>
<dbReference type="Pfam" id="PF13896">
    <property type="entry name" value="Glyco_transf_49"/>
    <property type="match status" value="2"/>
</dbReference>
<organism evidence="8 9">
    <name type="scientific">Acaulospora morrowiae</name>
    <dbReference type="NCBI Taxonomy" id="94023"/>
    <lineage>
        <taxon>Eukaryota</taxon>
        <taxon>Fungi</taxon>
        <taxon>Fungi incertae sedis</taxon>
        <taxon>Mucoromycota</taxon>
        <taxon>Glomeromycotina</taxon>
        <taxon>Glomeromycetes</taxon>
        <taxon>Diversisporales</taxon>
        <taxon>Acaulosporaceae</taxon>
        <taxon>Acaulospora</taxon>
    </lineage>
</organism>
<keyword evidence="9" id="KW-1185">Reference proteome</keyword>
<dbReference type="GO" id="GO:0016020">
    <property type="term" value="C:membrane"/>
    <property type="evidence" value="ECO:0007669"/>
    <property type="project" value="UniProtKB-SubCell"/>
</dbReference>
<dbReference type="GO" id="GO:0042285">
    <property type="term" value="F:xylosyltransferase activity"/>
    <property type="evidence" value="ECO:0007669"/>
    <property type="project" value="TreeGrafter"/>
</dbReference>
<feature type="transmembrane region" description="Helical" evidence="7">
    <location>
        <begin position="34"/>
        <end position="56"/>
    </location>
</feature>
<evidence type="ECO:0000256" key="1">
    <source>
        <dbReference type="ARBA" id="ARBA00004606"/>
    </source>
</evidence>
<dbReference type="EMBL" id="CAJVPV010003447">
    <property type="protein sequence ID" value="CAG8552107.1"/>
    <property type="molecule type" value="Genomic_DNA"/>
</dbReference>
<evidence type="ECO:0000256" key="3">
    <source>
        <dbReference type="ARBA" id="ARBA00022968"/>
    </source>
</evidence>
<dbReference type="Proteomes" id="UP000789342">
    <property type="component" value="Unassembled WGS sequence"/>
</dbReference>
<comment type="caution">
    <text evidence="8">The sequence shown here is derived from an EMBL/GenBank/DDBJ whole genome shotgun (WGS) entry which is preliminary data.</text>
</comment>
<keyword evidence="6" id="KW-0325">Glycoprotein</keyword>
<comment type="subcellular location">
    <subcellularLocation>
        <location evidence="1">Membrane</location>
        <topology evidence="1">Single-pass type II membrane protein</topology>
    </subcellularLocation>
</comment>
<evidence type="ECO:0000313" key="8">
    <source>
        <dbReference type="EMBL" id="CAG8552107.1"/>
    </source>
</evidence>
<evidence type="ECO:0000256" key="4">
    <source>
        <dbReference type="ARBA" id="ARBA00022989"/>
    </source>
</evidence>
<dbReference type="GO" id="GO:0035269">
    <property type="term" value="P:protein O-linked glycosylation via mannose"/>
    <property type="evidence" value="ECO:0007669"/>
    <property type="project" value="TreeGrafter"/>
</dbReference>
<dbReference type="GO" id="GO:0015020">
    <property type="term" value="F:glucuronosyltransferase activity"/>
    <property type="evidence" value="ECO:0007669"/>
    <property type="project" value="TreeGrafter"/>
</dbReference>
<accession>A0A9N9B3Q4</accession>
<evidence type="ECO:0000256" key="5">
    <source>
        <dbReference type="ARBA" id="ARBA00023136"/>
    </source>
</evidence>
<dbReference type="OrthoDB" id="3056235at2759"/>
<proteinExistence type="predicted"/>
<keyword evidence="2 7" id="KW-0812">Transmembrane</keyword>
<reference evidence="8" key="1">
    <citation type="submission" date="2021-06" db="EMBL/GenBank/DDBJ databases">
        <authorList>
            <person name="Kallberg Y."/>
            <person name="Tangrot J."/>
            <person name="Rosling A."/>
        </authorList>
    </citation>
    <scope>NUCLEOTIDE SEQUENCE</scope>
    <source>
        <strain evidence="8">CL551</strain>
    </source>
</reference>
<evidence type="ECO:0000256" key="7">
    <source>
        <dbReference type="SAM" id="Phobius"/>
    </source>
</evidence>
<dbReference type="PANTHER" id="PTHR12270">
    <property type="entry name" value="GLYCOSYLTRANSFERASE-RELATED"/>
    <property type="match status" value="1"/>
</dbReference>